<protein>
    <recommendedName>
        <fullName evidence="3">C3H1-type domain-containing protein</fullName>
    </recommendedName>
</protein>
<dbReference type="InterPro" id="IPR000571">
    <property type="entry name" value="Znf_CCCH"/>
</dbReference>
<feature type="zinc finger region" description="C3H1-type" evidence="1">
    <location>
        <begin position="355"/>
        <end position="383"/>
    </location>
</feature>
<reference evidence="4 5" key="1">
    <citation type="submission" date="2019-03" db="EMBL/GenBank/DDBJ databases">
        <title>Rhodosporidium diobovatum UCD-FST 08-225 genome sequencing, assembly, and annotation.</title>
        <authorList>
            <person name="Fakankun I.U."/>
            <person name="Fristensky B."/>
            <person name="Levin D.B."/>
        </authorList>
    </citation>
    <scope>NUCLEOTIDE SEQUENCE [LARGE SCALE GENOMIC DNA]</scope>
    <source>
        <strain evidence="4 5">UCD-FST 08-225</strain>
    </source>
</reference>
<evidence type="ECO:0000313" key="4">
    <source>
        <dbReference type="EMBL" id="TNY21189.1"/>
    </source>
</evidence>
<feature type="domain" description="C3H1-type" evidence="3">
    <location>
        <begin position="355"/>
        <end position="383"/>
    </location>
</feature>
<comment type="caution">
    <text evidence="4">The sequence shown here is derived from an EMBL/GenBank/DDBJ whole genome shotgun (WGS) entry which is preliminary data.</text>
</comment>
<dbReference type="OrthoDB" id="2270193at2759"/>
<organism evidence="4 5">
    <name type="scientific">Rhodotorula diobovata</name>
    <dbReference type="NCBI Taxonomy" id="5288"/>
    <lineage>
        <taxon>Eukaryota</taxon>
        <taxon>Fungi</taxon>
        <taxon>Dikarya</taxon>
        <taxon>Basidiomycota</taxon>
        <taxon>Pucciniomycotina</taxon>
        <taxon>Microbotryomycetes</taxon>
        <taxon>Sporidiobolales</taxon>
        <taxon>Sporidiobolaceae</taxon>
        <taxon>Rhodotorula</taxon>
    </lineage>
</organism>
<dbReference type="PANTHER" id="PTHR37543:SF1">
    <property type="entry name" value="CCCH ZINC FINGER DNA BINDING PROTEIN (AFU_ORTHOLOGUE AFUA_5G12760)"/>
    <property type="match status" value="1"/>
</dbReference>
<accession>A0A5C5FY31</accession>
<dbReference type="Proteomes" id="UP000311382">
    <property type="component" value="Unassembled WGS sequence"/>
</dbReference>
<feature type="compositionally biased region" description="Pro residues" evidence="2">
    <location>
        <begin position="230"/>
        <end position="240"/>
    </location>
</feature>
<feature type="region of interest" description="Disordered" evidence="2">
    <location>
        <begin position="207"/>
        <end position="323"/>
    </location>
</feature>
<feature type="zinc finger region" description="C3H1-type" evidence="1">
    <location>
        <begin position="395"/>
        <end position="423"/>
    </location>
</feature>
<keyword evidence="1" id="KW-0479">Metal-binding</keyword>
<evidence type="ECO:0000256" key="1">
    <source>
        <dbReference type="PROSITE-ProRule" id="PRU00723"/>
    </source>
</evidence>
<dbReference type="AlphaFoldDB" id="A0A5C5FY31"/>
<gene>
    <name evidence="4" type="ORF">DMC30DRAFT_212983</name>
</gene>
<proteinExistence type="predicted"/>
<name>A0A5C5FY31_9BASI</name>
<keyword evidence="5" id="KW-1185">Reference proteome</keyword>
<feature type="domain" description="C3H1-type" evidence="3">
    <location>
        <begin position="395"/>
        <end position="423"/>
    </location>
</feature>
<dbReference type="Pfam" id="PF25540">
    <property type="entry name" value="DUF7923"/>
    <property type="match status" value="1"/>
</dbReference>
<sequence length="453" mass="48275">MSLAGSGGAKLAVVLLHEEGDQFNASSIAQGKAGGQATAEALHRIARAEVSSSGGGAGEAVVHLVTRASDGSPFGSNTAHDLWLAGFASSAQLCHLSLPLEDSRGGAGRILQLLTLYLPLASISTIFVGSLHTNYLAPYLEGMPPRLRAKITLVETVTIAPGVRELVEAGLLKVTGAFKDLFGEMDEGLHQPTVDRMGVEELEAKLESTTLAPQTPPRPPSPELFVAPEPVAPPPRPVTPEAPAVAAPVPAPTHSASAPAPLDTPAAPTPAATPSKQQSRSQARQQGRDKKAAAAQARGKENVASQPPPPPSSSSSRSYAGRPLGQRHKQTLFPAEVIPPYPSKAFTPRLFRFNDPKNRPCNLFWIQPSGCPFEQCSYSHSHPFTLDEYLDYRLFVKSTPCPDMIKHGRCKAGDACVQGHRCPYTERECPHNRKGMCHYKIAGLPHSDPAPRR</sequence>
<dbReference type="PROSITE" id="PS50103">
    <property type="entry name" value="ZF_C3H1"/>
    <property type="match status" value="2"/>
</dbReference>
<keyword evidence="1" id="KW-0862">Zinc</keyword>
<dbReference type="EMBL" id="SOZI01000049">
    <property type="protein sequence ID" value="TNY21189.1"/>
    <property type="molecule type" value="Genomic_DNA"/>
</dbReference>
<evidence type="ECO:0000259" key="3">
    <source>
        <dbReference type="PROSITE" id="PS50103"/>
    </source>
</evidence>
<dbReference type="PANTHER" id="PTHR37543">
    <property type="entry name" value="CCCH ZINC FINGER DNA BINDING PROTEIN (AFU_ORTHOLOGUE AFUA_5G12760)"/>
    <property type="match status" value="1"/>
</dbReference>
<dbReference type="GO" id="GO:0008270">
    <property type="term" value="F:zinc ion binding"/>
    <property type="evidence" value="ECO:0007669"/>
    <property type="project" value="UniProtKB-KW"/>
</dbReference>
<dbReference type="InterPro" id="IPR057683">
    <property type="entry name" value="DUF7923"/>
</dbReference>
<evidence type="ECO:0000313" key="5">
    <source>
        <dbReference type="Proteomes" id="UP000311382"/>
    </source>
</evidence>
<keyword evidence="1" id="KW-0863">Zinc-finger</keyword>
<feature type="compositionally biased region" description="Low complexity" evidence="2">
    <location>
        <begin position="241"/>
        <end position="285"/>
    </location>
</feature>
<evidence type="ECO:0000256" key="2">
    <source>
        <dbReference type="SAM" id="MobiDB-lite"/>
    </source>
</evidence>